<dbReference type="InterPro" id="IPR051782">
    <property type="entry name" value="ABC_Transporter_VariousFunc"/>
</dbReference>
<dbReference type="InterPro" id="IPR017871">
    <property type="entry name" value="ABC_transporter-like_CS"/>
</dbReference>
<keyword evidence="1" id="KW-0813">Transport</keyword>
<dbReference type="InterPro" id="IPR003439">
    <property type="entry name" value="ABC_transporter-like_ATP-bd"/>
</dbReference>
<gene>
    <name evidence="5" type="ORF">SAMN05660236_4069</name>
</gene>
<dbReference type="AlphaFoldDB" id="A0A1T5M183"/>
<feature type="domain" description="ABC transporter" evidence="4">
    <location>
        <begin position="2"/>
        <end position="210"/>
    </location>
</feature>
<dbReference type="EMBL" id="FUZU01000003">
    <property type="protein sequence ID" value="SKC82010.1"/>
    <property type="molecule type" value="Genomic_DNA"/>
</dbReference>
<dbReference type="Gene3D" id="3.40.50.300">
    <property type="entry name" value="P-loop containing nucleotide triphosphate hydrolases"/>
    <property type="match status" value="1"/>
</dbReference>
<name>A0A1T5M183_9BACT</name>
<dbReference type="RefSeq" id="WP_079688632.1">
    <property type="nucleotide sequence ID" value="NZ_FUZU01000003.1"/>
</dbReference>
<keyword evidence="2" id="KW-0547">Nucleotide-binding</keyword>
<dbReference type="SUPFAM" id="SSF52540">
    <property type="entry name" value="P-loop containing nucleoside triphosphate hydrolases"/>
    <property type="match status" value="1"/>
</dbReference>
<sequence length="211" mass="23413">MLQFERYSKSYSGRLVLKIDRLTLEPGIYWIKGVNGSGKSTFLKTIAGLLPIEGDILLNDTLHLKEQPVAFRRIVNFAEAEPIFPGFLTGMEMIRLFASAKGAPLNTTSHYIESMSMAHYINEPLVTYSSGMLKKLSLVLAFIGEPTLILLDEPLITMDTASLAILYTWITEKHANGKTSFLLSSHQELSVNTSITLKEILIADQTLTFAG</sequence>
<accession>A0A1T5M183</accession>
<dbReference type="PROSITE" id="PS50893">
    <property type="entry name" value="ABC_TRANSPORTER_2"/>
    <property type="match status" value="1"/>
</dbReference>
<dbReference type="STRING" id="688867.SAMN05660236_4069"/>
<dbReference type="PROSITE" id="PS00211">
    <property type="entry name" value="ABC_TRANSPORTER_1"/>
    <property type="match status" value="1"/>
</dbReference>
<evidence type="ECO:0000313" key="6">
    <source>
        <dbReference type="Proteomes" id="UP000190961"/>
    </source>
</evidence>
<dbReference type="OrthoDB" id="9801987at2"/>
<evidence type="ECO:0000259" key="4">
    <source>
        <dbReference type="PROSITE" id="PS50893"/>
    </source>
</evidence>
<dbReference type="PANTHER" id="PTHR42939">
    <property type="entry name" value="ABC TRANSPORTER ATP-BINDING PROTEIN ALBC-RELATED"/>
    <property type="match status" value="1"/>
</dbReference>
<evidence type="ECO:0000256" key="3">
    <source>
        <dbReference type="ARBA" id="ARBA00022840"/>
    </source>
</evidence>
<dbReference type="Pfam" id="PF00005">
    <property type="entry name" value="ABC_tran"/>
    <property type="match status" value="1"/>
</dbReference>
<dbReference type="GO" id="GO:0016887">
    <property type="term" value="F:ATP hydrolysis activity"/>
    <property type="evidence" value="ECO:0007669"/>
    <property type="project" value="InterPro"/>
</dbReference>
<keyword evidence="3 5" id="KW-0067">ATP-binding</keyword>
<organism evidence="5 6">
    <name type="scientific">Ohtaekwangia koreensis</name>
    <dbReference type="NCBI Taxonomy" id="688867"/>
    <lineage>
        <taxon>Bacteria</taxon>
        <taxon>Pseudomonadati</taxon>
        <taxon>Bacteroidota</taxon>
        <taxon>Cytophagia</taxon>
        <taxon>Cytophagales</taxon>
        <taxon>Fulvivirgaceae</taxon>
        <taxon>Ohtaekwangia</taxon>
    </lineage>
</organism>
<evidence type="ECO:0000313" key="5">
    <source>
        <dbReference type="EMBL" id="SKC82010.1"/>
    </source>
</evidence>
<protein>
    <submittedName>
        <fullName evidence="5">ABC-2 type transport system ATP-binding protein</fullName>
    </submittedName>
</protein>
<evidence type="ECO:0000256" key="1">
    <source>
        <dbReference type="ARBA" id="ARBA00022448"/>
    </source>
</evidence>
<dbReference type="PANTHER" id="PTHR42939:SF1">
    <property type="entry name" value="ABC TRANSPORTER ATP-BINDING PROTEIN ALBC-RELATED"/>
    <property type="match status" value="1"/>
</dbReference>
<reference evidence="5 6" key="1">
    <citation type="submission" date="2017-02" db="EMBL/GenBank/DDBJ databases">
        <authorList>
            <person name="Peterson S.W."/>
        </authorList>
    </citation>
    <scope>NUCLEOTIDE SEQUENCE [LARGE SCALE GENOMIC DNA]</scope>
    <source>
        <strain evidence="5 6">DSM 25262</strain>
    </source>
</reference>
<dbReference type="InterPro" id="IPR027417">
    <property type="entry name" value="P-loop_NTPase"/>
</dbReference>
<dbReference type="Proteomes" id="UP000190961">
    <property type="component" value="Unassembled WGS sequence"/>
</dbReference>
<keyword evidence="6" id="KW-1185">Reference proteome</keyword>
<proteinExistence type="predicted"/>
<evidence type="ECO:0000256" key="2">
    <source>
        <dbReference type="ARBA" id="ARBA00022741"/>
    </source>
</evidence>
<dbReference type="GO" id="GO:0005524">
    <property type="term" value="F:ATP binding"/>
    <property type="evidence" value="ECO:0007669"/>
    <property type="project" value="UniProtKB-KW"/>
</dbReference>